<dbReference type="Proteomes" id="UP000014541">
    <property type="component" value="Unassembled WGS sequence"/>
</dbReference>
<dbReference type="InterPro" id="IPR043129">
    <property type="entry name" value="ATPase_NBD"/>
</dbReference>
<dbReference type="GO" id="GO:0016773">
    <property type="term" value="F:phosphotransferase activity, alcohol group as acceptor"/>
    <property type="evidence" value="ECO:0007669"/>
    <property type="project" value="UniProtKB-UniRule"/>
</dbReference>
<protein>
    <recommendedName>
        <fullName evidence="1">Anhydro-N-acetylmuramic acid kinase</fullName>
        <ecNumber evidence="1">2.7.1.170</ecNumber>
    </recommendedName>
    <alternativeName>
        <fullName evidence="1">AnhMurNAc kinase</fullName>
    </alternativeName>
</protein>
<dbReference type="GO" id="GO:0006040">
    <property type="term" value="P:amino sugar metabolic process"/>
    <property type="evidence" value="ECO:0007669"/>
    <property type="project" value="InterPro"/>
</dbReference>
<dbReference type="PANTHER" id="PTHR30605:SF0">
    <property type="entry name" value="ANHYDRO-N-ACETYLMURAMIC ACID KINASE"/>
    <property type="match status" value="1"/>
</dbReference>
<dbReference type="HOGENOM" id="CLU_038782_1_0_12"/>
<dbReference type="EMBL" id="ATFF01000006">
    <property type="protein sequence ID" value="EPF30393.1"/>
    <property type="molecule type" value="Genomic_DNA"/>
</dbReference>
<keyword evidence="1" id="KW-0808">Transferase</keyword>
<dbReference type="InterPro" id="IPR005338">
    <property type="entry name" value="Anhydro_N_Ac-Mur_kinase"/>
</dbReference>
<dbReference type="PANTHER" id="PTHR30605">
    <property type="entry name" value="ANHYDRO-N-ACETYLMURAMIC ACID KINASE"/>
    <property type="match status" value="1"/>
</dbReference>
<evidence type="ECO:0000313" key="2">
    <source>
        <dbReference type="EMBL" id="EPF30393.1"/>
    </source>
</evidence>
<dbReference type="AlphaFoldDB" id="S3JWP2"/>
<keyword evidence="1" id="KW-0547">Nucleotide-binding</keyword>
<feature type="binding site" evidence="1">
    <location>
        <begin position="21"/>
        <end position="28"/>
    </location>
    <ligand>
        <name>ATP</name>
        <dbReference type="ChEBI" id="CHEBI:30616"/>
    </ligand>
</feature>
<evidence type="ECO:0000313" key="3">
    <source>
        <dbReference type="Proteomes" id="UP000014541"/>
    </source>
</evidence>
<comment type="similarity">
    <text evidence="1">Belongs to the anhydro-N-acetylmuramic acid kinase family.</text>
</comment>
<organism evidence="2 3">
    <name type="scientific">Treponema maltophilum ATCC 51939</name>
    <dbReference type="NCBI Taxonomy" id="1125699"/>
    <lineage>
        <taxon>Bacteria</taxon>
        <taxon>Pseudomonadati</taxon>
        <taxon>Spirochaetota</taxon>
        <taxon>Spirochaetia</taxon>
        <taxon>Spirochaetales</taxon>
        <taxon>Treponemataceae</taxon>
        <taxon>Treponema</taxon>
    </lineage>
</organism>
<dbReference type="Gene3D" id="3.30.420.40">
    <property type="match status" value="2"/>
</dbReference>
<keyword evidence="1" id="KW-0119">Carbohydrate metabolism</keyword>
<dbReference type="RefSeq" id="WP_016525004.1">
    <property type="nucleotide sequence ID" value="NZ_KE332518.1"/>
</dbReference>
<dbReference type="HAMAP" id="MF_01270">
    <property type="entry name" value="AnhMurNAc_kinase"/>
    <property type="match status" value="1"/>
</dbReference>
<comment type="pathway">
    <text evidence="1">Cell wall biogenesis; peptidoglycan recycling.</text>
</comment>
<proteinExistence type="inferred from homology"/>
<dbReference type="GO" id="GO:0005524">
    <property type="term" value="F:ATP binding"/>
    <property type="evidence" value="ECO:0007669"/>
    <property type="project" value="UniProtKB-UniRule"/>
</dbReference>
<keyword evidence="3" id="KW-1185">Reference proteome</keyword>
<dbReference type="STRING" id="1125699.HMPREF9194_00710"/>
<dbReference type="EC" id="2.7.1.170" evidence="1"/>
<comment type="caution">
    <text evidence="2">The sequence shown here is derived from an EMBL/GenBank/DDBJ whole genome shotgun (WGS) entry which is preliminary data.</text>
</comment>
<dbReference type="OrthoDB" id="9763949at2"/>
<accession>S3JWP2</accession>
<dbReference type="GO" id="GO:0097175">
    <property type="term" value="P:1,6-anhydro-N-acetyl-beta-muramic acid catabolic process"/>
    <property type="evidence" value="ECO:0007669"/>
    <property type="project" value="UniProtKB-UniRule"/>
</dbReference>
<dbReference type="GO" id="GO:0016301">
    <property type="term" value="F:kinase activity"/>
    <property type="evidence" value="ECO:0007669"/>
    <property type="project" value="UniProtKB-KW"/>
</dbReference>
<comment type="pathway">
    <text evidence="1">Amino-sugar metabolism; 1,6-anhydro-N-acetylmuramate degradation.</text>
</comment>
<comment type="catalytic activity">
    <reaction evidence="1">
        <text>1,6-anhydro-N-acetyl-beta-muramate + ATP + H2O = N-acetyl-D-muramate 6-phosphate + ADP + H(+)</text>
        <dbReference type="Rhea" id="RHEA:24952"/>
        <dbReference type="ChEBI" id="CHEBI:15377"/>
        <dbReference type="ChEBI" id="CHEBI:15378"/>
        <dbReference type="ChEBI" id="CHEBI:30616"/>
        <dbReference type="ChEBI" id="CHEBI:58690"/>
        <dbReference type="ChEBI" id="CHEBI:58722"/>
        <dbReference type="ChEBI" id="CHEBI:456216"/>
        <dbReference type="EC" id="2.7.1.170"/>
    </reaction>
</comment>
<evidence type="ECO:0000256" key="1">
    <source>
        <dbReference type="HAMAP-Rule" id="MF_01270"/>
    </source>
</evidence>
<dbReference type="UniPathway" id="UPA00544"/>
<dbReference type="NCBIfam" id="NF007148">
    <property type="entry name" value="PRK09585.3-2"/>
    <property type="match status" value="1"/>
</dbReference>
<keyword evidence="1" id="KW-0067">ATP-binding</keyword>
<sequence length="416" mass="45038">MDRLGRIRQKTTKTAVGLMSGTSVDGIDAVLLDISRTPPKAENRRKNAGLFGASDKLPELPELTVKERAFVTLDYPEDVRQKLLALASGNTGGSEELCVLNFYLGELFADACFEVCKKAGVSIGSVDFIGSHGHTVFHAPQERLVFGKRIKSTLQIGEGAVIAERTGCITVSDFRVRDTAAGGFGAPLVPFSEYLLYRERGKVIALQNIGGIGNITILPADENINGIIAFDTGPGNMIIDGLVRILTGGKQNYDKDGAIALRGKVDEELLGFLKKDPYLYEAPPKTTGREHYTADFIQAFYRKGKELNLAPETIVRTASYYTAFCIARSLTDFKLPQPQKLIVGGGGSKNPVILAHLRELLPHCAVMTNEDIGKNGDSKEACAFAVLAHETLYERPNNVPSATGAHSFVVMGKISF</sequence>
<dbReference type="CDD" id="cd24050">
    <property type="entry name" value="ASKHA_NBD_ANMK"/>
    <property type="match status" value="1"/>
</dbReference>
<keyword evidence="1" id="KW-0418">Kinase</keyword>
<dbReference type="SUPFAM" id="SSF53067">
    <property type="entry name" value="Actin-like ATPase domain"/>
    <property type="match status" value="1"/>
</dbReference>
<dbReference type="UniPathway" id="UPA00343"/>
<comment type="function">
    <text evidence="1">Catalyzes the specific phosphorylation of 1,6-anhydro-N-acetylmuramic acid (anhMurNAc) with the simultaneous cleavage of the 1,6-anhydro ring, generating MurNAc-6-P. Is required for the utilization of anhMurNAc either imported from the medium or derived from its own cell wall murein, and thus plays a role in cell wall recycling.</text>
</comment>
<gene>
    <name evidence="1" type="primary">anmK</name>
    <name evidence="2" type="ORF">HMPREF9194_00710</name>
</gene>
<reference evidence="2 3" key="1">
    <citation type="submission" date="2013-04" db="EMBL/GenBank/DDBJ databases">
        <title>The Genome Sequence of Treponema maltophilum ATCC 51939.</title>
        <authorList>
            <consortium name="The Broad Institute Genomics Platform"/>
            <person name="Earl A."/>
            <person name="Ward D."/>
            <person name="Feldgarden M."/>
            <person name="Gevers D."/>
            <person name="Leonetti C."/>
            <person name="Blanton J.M."/>
            <person name="Dewhirst F.E."/>
            <person name="Izard J."/>
            <person name="Walker B."/>
            <person name="Young S."/>
            <person name="Zeng Q."/>
            <person name="Gargeya S."/>
            <person name="Fitzgerald M."/>
            <person name="Haas B."/>
            <person name="Abouelleil A."/>
            <person name="Allen A.W."/>
            <person name="Alvarado L."/>
            <person name="Arachchi H.M."/>
            <person name="Berlin A.M."/>
            <person name="Chapman S.B."/>
            <person name="Gainer-Dewar J."/>
            <person name="Goldberg J."/>
            <person name="Griggs A."/>
            <person name="Gujja S."/>
            <person name="Hansen M."/>
            <person name="Howarth C."/>
            <person name="Imamovic A."/>
            <person name="Ireland A."/>
            <person name="Larimer J."/>
            <person name="McCowan C."/>
            <person name="Murphy C."/>
            <person name="Pearson M."/>
            <person name="Poon T.W."/>
            <person name="Priest M."/>
            <person name="Roberts A."/>
            <person name="Saif S."/>
            <person name="Shea T."/>
            <person name="Sisk P."/>
            <person name="Sykes S."/>
            <person name="Wortman J."/>
            <person name="Nusbaum C."/>
            <person name="Birren B."/>
        </authorList>
    </citation>
    <scope>NUCLEOTIDE SEQUENCE [LARGE SCALE GENOMIC DNA]</scope>
    <source>
        <strain evidence="2 3">ATCC 51939</strain>
    </source>
</reference>
<dbReference type="GO" id="GO:0009254">
    <property type="term" value="P:peptidoglycan turnover"/>
    <property type="evidence" value="ECO:0007669"/>
    <property type="project" value="UniProtKB-UniRule"/>
</dbReference>
<dbReference type="PATRIC" id="fig|1125699.3.peg.723"/>
<dbReference type="eggNOG" id="COG2377">
    <property type="taxonomic scope" value="Bacteria"/>
</dbReference>
<dbReference type="Pfam" id="PF03702">
    <property type="entry name" value="AnmK"/>
    <property type="match status" value="1"/>
</dbReference>
<name>S3JWP2_TREMA</name>